<dbReference type="PANTHER" id="PTHR24960:SF85">
    <property type="entry name" value="POLYFERREDOXIN PROTEIN VHUB"/>
    <property type="match status" value="1"/>
</dbReference>
<dbReference type="AlphaFoldDB" id="A0A1M5XNQ6"/>
<dbReference type="EMBL" id="FQXM01000032">
    <property type="protein sequence ID" value="SHI00863.1"/>
    <property type="molecule type" value="Genomic_DNA"/>
</dbReference>
<evidence type="ECO:0000256" key="5">
    <source>
        <dbReference type="ARBA" id="ARBA00023004"/>
    </source>
</evidence>
<evidence type="ECO:0000256" key="6">
    <source>
        <dbReference type="ARBA" id="ARBA00023014"/>
    </source>
</evidence>
<evidence type="ECO:0000256" key="2">
    <source>
        <dbReference type="ARBA" id="ARBA00013529"/>
    </source>
</evidence>
<dbReference type="PROSITE" id="PS00198">
    <property type="entry name" value="4FE4S_FER_1"/>
    <property type="match status" value="1"/>
</dbReference>
<dbReference type="STRING" id="1121316.SAMN02745207_03774"/>
<reference evidence="8 9" key="1">
    <citation type="submission" date="2016-11" db="EMBL/GenBank/DDBJ databases">
        <authorList>
            <person name="Jaros S."/>
            <person name="Januszkiewicz K."/>
            <person name="Wedrychowicz H."/>
        </authorList>
    </citation>
    <scope>NUCLEOTIDE SEQUENCE [LARGE SCALE GENOMIC DNA]</scope>
    <source>
        <strain evidence="8 9">DSM 8605</strain>
    </source>
</reference>
<keyword evidence="9" id="KW-1185">Reference proteome</keyword>
<dbReference type="InterPro" id="IPR017900">
    <property type="entry name" value="4Fe4S_Fe_S_CS"/>
</dbReference>
<sequence length="201" mass="22511">MKKAFEMLKEIKSVVISTSENGTPHSRIIDIMSNDHGLYFITLKVKPFYNQLKNNNKIAITAMNKDYAQVRIQGEITELSASEIEKVFENKKSLQELFPDKNSYNITSLFHVSKGKGEIFDLSGKEVKMKRERFAFGGETVNEAGLIITDKCIACGKCKPLCPFNAIEAGDKYSIIPKFCDECGTCYNVCPVNAIELSKGM</sequence>
<proteinExistence type="predicted"/>
<dbReference type="PROSITE" id="PS51379">
    <property type="entry name" value="4FE4S_FER_2"/>
    <property type="match status" value="2"/>
</dbReference>
<evidence type="ECO:0000256" key="1">
    <source>
        <dbReference type="ARBA" id="ARBA00003532"/>
    </source>
</evidence>
<evidence type="ECO:0000313" key="9">
    <source>
        <dbReference type="Proteomes" id="UP000184447"/>
    </source>
</evidence>
<dbReference type="Proteomes" id="UP000184447">
    <property type="component" value="Unassembled WGS sequence"/>
</dbReference>
<gene>
    <name evidence="8" type="ORF">SAMN02745207_03774</name>
</gene>
<dbReference type="RefSeq" id="WP_073340608.1">
    <property type="nucleotide sequence ID" value="NZ_FQXM01000032.1"/>
</dbReference>
<keyword evidence="5" id="KW-0408">Iron</keyword>
<dbReference type="InterPro" id="IPR012349">
    <property type="entry name" value="Split_barrel_FMN-bd"/>
</dbReference>
<dbReference type="Gene3D" id="3.30.70.20">
    <property type="match status" value="1"/>
</dbReference>
<organism evidence="8 9">
    <name type="scientific">Clostridium grantii DSM 8605</name>
    <dbReference type="NCBI Taxonomy" id="1121316"/>
    <lineage>
        <taxon>Bacteria</taxon>
        <taxon>Bacillati</taxon>
        <taxon>Bacillota</taxon>
        <taxon>Clostridia</taxon>
        <taxon>Eubacteriales</taxon>
        <taxon>Clostridiaceae</taxon>
        <taxon>Clostridium</taxon>
    </lineage>
</organism>
<evidence type="ECO:0000313" key="8">
    <source>
        <dbReference type="EMBL" id="SHI00863.1"/>
    </source>
</evidence>
<feature type="domain" description="4Fe-4S ferredoxin-type" evidence="7">
    <location>
        <begin position="173"/>
        <end position="200"/>
    </location>
</feature>
<accession>A0A1M5XNQ6</accession>
<comment type="function">
    <text evidence="1">Ferredoxins are iron-sulfur proteins that transfer electrons in a wide variety of metabolic reactions.</text>
</comment>
<evidence type="ECO:0000256" key="4">
    <source>
        <dbReference type="ARBA" id="ARBA00022723"/>
    </source>
</evidence>
<dbReference type="PANTHER" id="PTHR24960">
    <property type="entry name" value="PHOTOSYSTEM I IRON-SULFUR CENTER-RELATED"/>
    <property type="match status" value="1"/>
</dbReference>
<dbReference type="InterPro" id="IPR011576">
    <property type="entry name" value="Pyridox_Oxase_N"/>
</dbReference>
<dbReference type="GO" id="GO:0051539">
    <property type="term" value="F:4 iron, 4 sulfur cluster binding"/>
    <property type="evidence" value="ECO:0007669"/>
    <property type="project" value="UniProtKB-KW"/>
</dbReference>
<feature type="domain" description="4Fe-4S ferredoxin-type" evidence="7">
    <location>
        <begin position="143"/>
        <end position="172"/>
    </location>
</feature>
<dbReference type="InterPro" id="IPR017896">
    <property type="entry name" value="4Fe4S_Fe-S-bd"/>
</dbReference>
<dbReference type="Gene3D" id="2.30.110.10">
    <property type="entry name" value="Electron Transport, Fmn-binding Protein, Chain A"/>
    <property type="match status" value="1"/>
</dbReference>
<dbReference type="InterPro" id="IPR050157">
    <property type="entry name" value="PSI_iron-sulfur_center"/>
</dbReference>
<dbReference type="SUPFAM" id="SSF54862">
    <property type="entry name" value="4Fe-4S ferredoxins"/>
    <property type="match status" value="1"/>
</dbReference>
<dbReference type="Pfam" id="PF01243">
    <property type="entry name" value="PNPOx_N"/>
    <property type="match status" value="1"/>
</dbReference>
<keyword evidence="6" id="KW-0411">Iron-sulfur</keyword>
<evidence type="ECO:0000259" key="7">
    <source>
        <dbReference type="PROSITE" id="PS51379"/>
    </source>
</evidence>
<dbReference type="SUPFAM" id="SSF50475">
    <property type="entry name" value="FMN-binding split barrel"/>
    <property type="match status" value="1"/>
</dbReference>
<dbReference type="Pfam" id="PF00037">
    <property type="entry name" value="Fer4"/>
    <property type="match status" value="2"/>
</dbReference>
<dbReference type="OrthoDB" id="9794954at2"/>
<keyword evidence="3" id="KW-0004">4Fe-4S</keyword>
<keyword evidence="4" id="KW-0479">Metal-binding</keyword>
<name>A0A1M5XNQ6_9CLOT</name>
<dbReference type="GO" id="GO:0046872">
    <property type="term" value="F:metal ion binding"/>
    <property type="evidence" value="ECO:0007669"/>
    <property type="project" value="UniProtKB-KW"/>
</dbReference>
<protein>
    <recommendedName>
        <fullName evidence="2">Ferredoxin</fullName>
    </recommendedName>
</protein>
<evidence type="ECO:0000256" key="3">
    <source>
        <dbReference type="ARBA" id="ARBA00022485"/>
    </source>
</evidence>